<evidence type="ECO:0008006" key="4">
    <source>
        <dbReference type="Google" id="ProtNLM"/>
    </source>
</evidence>
<dbReference type="AlphaFoldDB" id="A0AAX4K3U4"/>
<evidence type="ECO:0000313" key="2">
    <source>
        <dbReference type="EMBL" id="WWC91758.1"/>
    </source>
</evidence>
<reference evidence="2 3" key="1">
    <citation type="submission" date="2024-01" db="EMBL/GenBank/DDBJ databases">
        <title>Comparative genomics of Cryptococcus and Kwoniella reveals pathogenesis evolution and contrasting modes of karyotype evolution via chromosome fusion or intercentromeric recombination.</title>
        <authorList>
            <person name="Coelho M.A."/>
            <person name="David-Palma M."/>
            <person name="Shea T."/>
            <person name="Bowers K."/>
            <person name="McGinley-Smith S."/>
            <person name="Mohammad A.W."/>
            <person name="Gnirke A."/>
            <person name="Yurkov A.M."/>
            <person name="Nowrousian M."/>
            <person name="Sun S."/>
            <person name="Cuomo C.A."/>
            <person name="Heitman J."/>
        </authorList>
    </citation>
    <scope>NUCLEOTIDE SEQUENCE [LARGE SCALE GENOMIC DNA]</scope>
    <source>
        <strain evidence="2 3">CBS 6074</strain>
    </source>
</reference>
<organism evidence="2 3">
    <name type="scientific">Kwoniella dendrophila CBS 6074</name>
    <dbReference type="NCBI Taxonomy" id="1295534"/>
    <lineage>
        <taxon>Eukaryota</taxon>
        <taxon>Fungi</taxon>
        <taxon>Dikarya</taxon>
        <taxon>Basidiomycota</taxon>
        <taxon>Agaricomycotina</taxon>
        <taxon>Tremellomycetes</taxon>
        <taxon>Tremellales</taxon>
        <taxon>Cryptococcaceae</taxon>
        <taxon>Kwoniella</taxon>
    </lineage>
</organism>
<evidence type="ECO:0000256" key="1">
    <source>
        <dbReference type="SAM" id="MobiDB-lite"/>
    </source>
</evidence>
<dbReference type="GeneID" id="91097374"/>
<accession>A0AAX4K3U4</accession>
<dbReference type="RefSeq" id="XP_066078520.1">
    <property type="nucleotide sequence ID" value="XM_066222423.1"/>
</dbReference>
<sequence>MKISLLALSDETIKEISYWVNHDNHVPIPSFNPHWANFPMSINSSKNQDQLHLRATCRRIRQLCPLKNLTLVIRDWRKTRKWIFNLEGTKDPITISILKAVRRLVIDCDSKESLASLSTIPMPIITTTNAYVKSVWIALTQFLSICTGLEELFILKTPLCVHGQLDSEPRKLRMPIFDFLPQLKSIAFEMQCKECSNYLPRMFIPAAPKIAHLKTTKGFKIFTSMPRLAKLWSRRHKKEKFPLKTLYVSVYGEGKPEQELYDFSRSCPVLEDLSITSYDRICVRAPIRSTISFITARLIIQEDTQWYYTWTSDSPRNRPLFPKTVDEWKNDTSFMLRNAMLGAAQIIMENIPSVKQLALWHTNCVYEEDSMKLWSRYTFYRQKQKSSEKENTNEDDVEKLVIVIDPFIETFTDEWMANTDGKTHPNPGPAYDWEEVDSEDEIIFDDD</sequence>
<proteinExistence type="predicted"/>
<name>A0AAX4K3U4_9TREE</name>
<gene>
    <name evidence="2" type="ORF">L201_006705</name>
</gene>
<dbReference type="Proteomes" id="UP001355207">
    <property type="component" value="Chromosome 9"/>
</dbReference>
<evidence type="ECO:0000313" key="3">
    <source>
        <dbReference type="Proteomes" id="UP001355207"/>
    </source>
</evidence>
<keyword evidence="3" id="KW-1185">Reference proteome</keyword>
<dbReference type="EMBL" id="CP144106">
    <property type="protein sequence ID" value="WWC91758.1"/>
    <property type="molecule type" value="Genomic_DNA"/>
</dbReference>
<feature type="region of interest" description="Disordered" evidence="1">
    <location>
        <begin position="416"/>
        <end position="437"/>
    </location>
</feature>
<protein>
    <recommendedName>
        <fullName evidence="4">F-box domain-containing protein</fullName>
    </recommendedName>
</protein>